<evidence type="ECO:0000313" key="2">
    <source>
        <dbReference type="Proteomes" id="UP000032141"/>
    </source>
</evidence>
<dbReference type="EnsemblPlants" id="Bo5g075170.1">
    <property type="protein sequence ID" value="Bo5g075170.1"/>
    <property type="gene ID" value="Bo5g075170"/>
</dbReference>
<organism evidence="1 2">
    <name type="scientific">Brassica oleracea var. oleracea</name>
    <dbReference type="NCBI Taxonomy" id="109376"/>
    <lineage>
        <taxon>Eukaryota</taxon>
        <taxon>Viridiplantae</taxon>
        <taxon>Streptophyta</taxon>
        <taxon>Embryophyta</taxon>
        <taxon>Tracheophyta</taxon>
        <taxon>Spermatophyta</taxon>
        <taxon>Magnoliopsida</taxon>
        <taxon>eudicotyledons</taxon>
        <taxon>Gunneridae</taxon>
        <taxon>Pentapetalae</taxon>
        <taxon>rosids</taxon>
        <taxon>malvids</taxon>
        <taxon>Brassicales</taxon>
        <taxon>Brassicaceae</taxon>
        <taxon>Brassiceae</taxon>
        <taxon>Brassica</taxon>
    </lineage>
</organism>
<accession>A0A0D3CFT8</accession>
<reference evidence="1" key="2">
    <citation type="submission" date="2015-03" db="UniProtKB">
        <authorList>
            <consortium name="EnsemblPlants"/>
        </authorList>
    </citation>
    <scope>IDENTIFICATION</scope>
</reference>
<dbReference type="Gramene" id="Bo5g075170.1">
    <property type="protein sequence ID" value="Bo5g075170.1"/>
    <property type="gene ID" value="Bo5g075170"/>
</dbReference>
<dbReference type="AlphaFoldDB" id="A0A0D3CFT8"/>
<reference evidence="1 2" key="1">
    <citation type="journal article" date="2014" name="Genome Biol.">
        <title>Transcriptome and methylome profiling reveals relics of genome dominance in the mesopolyploid Brassica oleracea.</title>
        <authorList>
            <person name="Parkin I.A."/>
            <person name="Koh C."/>
            <person name="Tang H."/>
            <person name="Robinson S.J."/>
            <person name="Kagale S."/>
            <person name="Clarke W.E."/>
            <person name="Town C.D."/>
            <person name="Nixon J."/>
            <person name="Krishnakumar V."/>
            <person name="Bidwell S.L."/>
            <person name="Denoeud F."/>
            <person name="Belcram H."/>
            <person name="Links M.G."/>
            <person name="Just J."/>
            <person name="Clarke C."/>
            <person name="Bender T."/>
            <person name="Huebert T."/>
            <person name="Mason A.S."/>
            <person name="Pires J.C."/>
            <person name="Barker G."/>
            <person name="Moore J."/>
            <person name="Walley P.G."/>
            <person name="Manoli S."/>
            <person name="Batley J."/>
            <person name="Edwards D."/>
            <person name="Nelson M.N."/>
            <person name="Wang X."/>
            <person name="Paterson A.H."/>
            <person name="King G."/>
            <person name="Bancroft I."/>
            <person name="Chalhoub B."/>
            <person name="Sharpe A.G."/>
        </authorList>
    </citation>
    <scope>NUCLEOTIDE SEQUENCE</scope>
    <source>
        <strain evidence="1 2">cv. TO1000</strain>
    </source>
</reference>
<keyword evidence="2" id="KW-1185">Reference proteome</keyword>
<dbReference type="Proteomes" id="UP000032141">
    <property type="component" value="Chromosome C5"/>
</dbReference>
<sequence>MQPRKRRPTAALAKILAPLAANVEASTAQYRRHLFNTERTTGAAPTQTANQDVADDDVAQTPVGLDAQTINELAALKQSVLDINSKIHHVTTSASQIERVLA</sequence>
<protein>
    <submittedName>
        <fullName evidence="1">Uncharacterized protein</fullName>
    </submittedName>
</protein>
<evidence type="ECO:0000313" key="1">
    <source>
        <dbReference type="EnsemblPlants" id="Bo5g075170.1"/>
    </source>
</evidence>
<dbReference type="HOGENOM" id="CLU_2281367_0_0_1"/>
<proteinExistence type="predicted"/>
<name>A0A0D3CFT8_BRAOL</name>